<feature type="transmembrane region" description="Helical" evidence="1">
    <location>
        <begin position="912"/>
        <end position="933"/>
    </location>
</feature>
<feature type="transmembrane region" description="Helical" evidence="1">
    <location>
        <begin position="886"/>
        <end position="906"/>
    </location>
</feature>
<keyword evidence="1" id="KW-1133">Transmembrane helix</keyword>
<dbReference type="RefSeq" id="WP_184384789.1">
    <property type="nucleotide sequence ID" value="NZ_JACIDJ010000004.1"/>
</dbReference>
<evidence type="ECO:0000313" key="2">
    <source>
        <dbReference type="EMBL" id="MBB3899222.1"/>
    </source>
</evidence>
<comment type="caution">
    <text evidence="2">The sequence shown here is derived from an EMBL/GenBank/DDBJ whole genome shotgun (WGS) entry which is preliminary data.</text>
</comment>
<keyword evidence="1" id="KW-0472">Membrane</keyword>
<feature type="transmembrane region" description="Helical" evidence="1">
    <location>
        <begin position="859"/>
        <end position="879"/>
    </location>
</feature>
<feature type="transmembrane region" description="Helical" evidence="1">
    <location>
        <begin position="523"/>
        <end position="549"/>
    </location>
</feature>
<evidence type="ECO:0000313" key="3">
    <source>
        <dbReference type="Proteomes" id="UP000553193"/>
    </source>
</evidence>
<accession>A0A840AE87</accession>
<reference evidence="2 3" key="1">
    <citation type="submission" date="2020-08" db="EMBL/GenBank/DDBJ databases">
        <title>Genomic Encyclopedia of Type Strains, Phase IV (KMG-IV): sequencing the most valuable type-strain genomes for metagenomic binning, comparative biology and taxonomic classification.</title>
        <authorList>
            <person name="Goeker M."/>
        </authorList>
    </citation>
    <scope>NUCLEOTIDE SEQUENCE [LARGE SCALE GENOMIC DNA]</scope>
    <source>
        <strain evidence="2 3">DSM 19979</strain>
    </source>
</reference>
<dbReference type="InterPro" id="IPR027463">
    <property type="entry name" value="AcrB_DN_DC_subdom"/>
</dbReference>
<dbReference type="InterPro" id="IPR001036">
    <property type="entry name" value="Acrflvin-R"/>
</dbReference>
<dbReference type="SUPFAM" id="SSF82866">
    <property type="entry name" value="Multidrug efflux transporter AcrB transmembrane domain"/>
    <property type="match status" value="2"/>
</dbReference>
<organism evidence="2 3">
    <name type="scientific">Roseococcus suduntuyensis</name>
    <dbReference type="NCBI Taxonomy" id="455361"/>
    <lineage>
        <taxon>Bacteria</taxon>
        <taxon>Pseudomonadati</taxon>
        <taxon>Pseudomonadota</taxon>
        <taxon>Alphaproteobacteria</taxon>
        <taxon>Acetobacterales</taxon>
        <taxon>Roseomonadaceae</taxon>
        <taxon>Roseococcus</taxon>
    </lineage>
</organism>
<feature type="transmembrane region" description="Helical" evidence="1">
    <location>
        <begin position="12"/>
        <end position="33"/>
    </location>
</feature>
<dbReference type="Gene3D" id="3.30.70.1320">
    <property type="entry name" value="Multidrug efflux transporter AcrB pore domain like"/>
    <property type="match status" value="1"/>
</dbReference>
<dbReference type="SUPFAM" id="SSF82714">
    <property type="entry name" value="Multidrug efflux transporter AcrB TolC docking domain, DN and DC subdomains"/>
    <property type="match status" value="2"/>
</dbReference>
<feature type="transmembrane region" description="Helical" evidence="1">
    <location>
        <begin position="961"/>
        <end position="983"/>
    </location>
</feature>
<dbReference type="SUPFAM" id="SSF82693">
    <property type="entry name" value="Multidrug efflux transporter AcrB pore domain, PN1, PN2, PC1 and PC2 subdomains"/>
    <property type="match status" value="4"/>
</dbReference>
<sequence length="1044" mass="110267">MRSLFDLPVLRPVLALAFNLLLVAIGIGAAFTLSVREYPDVDPPVVSVRTLYNGAPAEVVEREVTRIIEDNLSGIAGIRIIRSITRDESSVIIIELRTGTNLDAAAAEVRDKVAGARRDLPAAIEEPVVEKASADDDAVMYLTLRSDSLSTAELTDLAERRLVDPLGIVPGVAGVEIFGGRRYAMRIWLDQSALAARGLTPVDVANRLRAENLEIPAGRLETGRQELTLRALTRLGSVEDFAGLVLREGEATGDGRVRLGDVARVEIGVENYRSAFRAGGQEAIAIGILRRSDANALEVSSGVTQTAERLGGSLPAGVSLQLSYDEALFIRETLANVAWTLAITIGVIVLVIYLFLGSLRATLIPAVTIPASIIPALAVAAALGFSINVLTILAVILAIGFCVDDAVVILENIRRRQQQGEPILLAAVRATRQVGFAVFASSAALLSVILPLAFLQGNVGRLFAEFAIMLAATVVFSTMAALTLAPLLSARFFAGMQEDGRVARISLRAQDWLRDRYRGALRFLLGAPALVLLAGLLFAGAGVAAWMALPQELAPDEDRGSVIIIAEGPQGAAYSDTLASVERIEAALAPFMGEDGPAEEFLSIVSPGRSGAAIANRAIVILRLKPWGERDMSQAALVAELRGRLAAIPGVRAFAVAPPKLGQRRSGRQFRFAVAGTERERVREWGATMLAEAASIPGLVALDTSDKATKPQIEIRIDRDRAAGLGLDAATIGDTMGVLFGEREVTRWLDRGEEYEVILGAEPADRAAPGDIGTVHLRARNGELVPLSAVVELREVGTVQELRRVDRLAAVEIGANLAPGVTLGDAIDRAEAIAAESLPGEATLRWLGESLDLQETGQAVLVIFALVMVLTFLVLAAQFESFLHPLIVMTAAPLALAGGLLTLVLAGLTVNIYSQIGMVLLIGLVAKNGILLVEFANQLRDEGMEPAQAAEEAAALRLRPILMTTAASILGAVPLAVASGAGAESRSTIGLVIGGGLLLGTLLTLFVVPVAYALLARFTSAPGARAAELRRLEDAPPAAPQPAE</sequence>
<dbReference type="Gene3D" id="3.30.2090.10">
    <property type="entry name" value="Multidrug efflux transporter AcrB TolC docking domain, DN and DC subdomains"/>
    <property type="match status" value="2"/>
</dbReference>
<keyword evidence="3" id="KW-1185">Reference proteome</keyword>
<dbReference type="GO" id="GO:0005886">
    <property type="term" value="C:plasma membrane"/>
    <property type="evidence" value="ECO:0007669"/>
    <property type="project" value="TreeGrafter"/>
</dbReference>
<name>A0A840AE87_9PROT</name>
<keyword evidence="1" id="KW-0812">Transmembrane</keyword>
<dbReference type="Proteomes" id="UP000553193">
    <property type="component" value="Unassembled WGS sequence"/>
</dbReference>
<dbReference type="Gene3D" id="3.30.70.1430">
    <property type="entry name" value="Multidrug efflux transporter AcrB pore domain"/>
    <property type="match status" value="2"/>
</dbReference>
<dbReference type="Gene3D" id="1.20.1640.10">
    <property type="entry name" value="Multidrug efflux transporter AcrB transmembrane domain"/>
    <property type="match status" value="2"/>
</dbReference>
<dbReference type="Gene3D" id="3.30.70.1440">
    <property type="entry name" value="Multidrug efflux transporter AcrB pore domain"/>
    <property type="match status" value="1"/>
</dbReference>
<proteinExistence type="predicted"/>
<dbReference type="AlphaFoldDB" id="A0A840AE87"/>
<feature type="transmembrane region" description="Helical" evidence="1">
    <location>
        <begin position="434"/>
        <end position="454"/>
    </location>
</feature>
<feature type="transmembrane region" description="Helical" evidence="1">
    <location>
        <begin position="337"/>
        <end position="356"/>
    </location>
</feature>
<feature type="transmembrane region" description="Helical" evidence="1">
    <location>
        <begin position="989"/>
        <end position="1015"/>
    </location>
</feature>
<dbReference type="GO" id="GO:0042910">
    <property type="term" value="F:xenobiotic transmembrane transporter activity"/>
    <property type="evidence" value="ECO:0007669"/>
    <property type="project" value="TreeGrafter"/>
</dbReference>
<dbReference type="EMBL" id="JACIDJ010000004">
    <property type="protein sequence ID" value="MBB3899222.1"/>
    <property type="molecule type" value="Genomic_DNA"/>
</dbReference>
<evidence type="ECO:0000256" key="1">
    <source>
        <dbReference type="SAM" id="Phobius"/>
    </source>
</evidence>
<feature type="transmembrane region" description="Helical" evidence="1">
    <location>
        <begin position="389"/>
        <end position="413"/>
    </location>
</feature>
<feature type="transmembrane region" description="Helical" evidence="1">
    <location>
        <begin position="363"/>
        <end position="383"/>
    </location>
</feature>
<dbReference type="Pfam" id="PF00873">
    <property type="entry name" value="ACR_tran"/>
    <property type="match status" value="1"/>
</dbReference>
<dbReference type="PANTHER" id="PTHR32063">
    <property type="match status" value="1"/>
</dbReference>
<dbReference type="PRINTS" id="PR00702">
    <property type="entry name" value="ACRIFLAVINRP"/>
</dbReference>
<protein>
    <submittedName>
        <fullName evidence="2">Multidrug efflux pump</fullName>
    </submittedName>
</protein>
<gene>
    <name evidence="2" type="ORF">GGQ83_002670</name>
</gene>
<dbReference type="PANTHER" id="PTHR32063:SF14">
    <property type="entry name" value="BLL4319 PROTEIN"/>
    <property type="match status" value="1"/>
</dbReference>
<feature type="transmembrane region" description="Helical" evidence="1">
    <location>
        <begin position="466"/>
        <end position="488"/>
    </location>
</feature>